<dbReference type="Gene3D" id="2.160.10.10">
    <property type="entry name" value="Hexapeptide repeat proteins"/>
    <property type="match status" value="1"/>
</dbReference>
<accession>A0A518GEQ6</accession>
<name>A0A518GEQ6_9BACT</name>
<dbReference type="CDD" id="cd04645">
    <property type="entry name" value="LbH_gamma_CA_like"/>
    <property type="match status" value="1"/>
</dbReference>
<keyword evidence="1" id="KW-0012">Acyltransferase</keyword>
<gene>
    <name evidence="1" type="primary">dapH</name>
    <name evidence="1" type="ORF">Q31a_54720</name>
</gene>
<dbReference type="RefSeq" id="WP_145083925.1">
    <property type="nucleotide sequence ID" value="NZ_CP036298.1"/>
</dbReference>
<dbReference type="InterPro" id="IPR047324">
    <property type="entry name" value="LbH_gamma_CA-like"/>
</dbReference>
<proteinExistence type="predicted"/>
<keyword evidence="2" id="KW-1185">Reference proteome</keyword>
<dbReference type="PANTHER" id="PTHR13061:SF29">
    <property type="entry name" value="GAMMA CARBONIC ANHYDRASE-LIKE 1, MITOCHONDRIAL-RELATED"/>
    <property type="match status" value="1"/>
</dbReference>
<dbReference type="EMBL" id="CP036298">
    <property type="protein sequence ID" value="QDV27085.1"/>
    <property type="molecule type" value="Genomic_DNA"/>
</dbReference>
<sequence length="169" mass="17785">MHSPTPQTDLRAPTCWIAPSATVLGHVTLGEQSSVWFGAVLRGDTSEISIGDGSNVQDLACLHCDPGFPCVIEERVTIGHGAIVHGAHVERDSLIGIRAVVLNGARIGTGSIVAAGALVPEGKIIPPGSMVMGVPGKVVRPVTAEDRQMIEHAAEHYIENAAHYKQCEQ</sequence>
<dbReference type="GO" id="GO:0047200">
    <property type="term" value="F:tetrahydrodipicolinate N-acetyltransferase activity"/>
    <property type="evidence" value="ECO:0007669"/>
    <property type="project" value="UniProtKB-EC"/>
</dbReference>
<organism evidence="1 2">
    <name type="scientific">Aureliella helgolandensis</name>
    <dbReference type="NCBI Taxonomy" id="2527968"/>
    <lineage>
        <taxon>Bacteria</taxon>
        <taxon>Pseudomonadati</taxon>
        <taxon>Planctomycetota</taxon>
        <taxon>Planctomycetia</taxon>
        <taxon>Pirellulales</taxon>
        <taxon>Pirellulaceae</taxon>
        <taxon>Aureliella</taxon>
    </lineage>
</organism>
<evidence type="ECO:0000313" key="2">
    <source>
        <dbReference type="Proteomes" id="UP000318017"/>
    </source>
</evidence>
<dbReference type="SUPFAM" id="SSF51161">
    <property type="entry name" value="Trimeric LpxA-like enzymes"/>
    <property type="match status" value="1"/>
</dbReference>
<dbReference type="InterPro" id="IPR050484">
    <property type="entry name" value="Transf_Hexapept/Carb_Anhydrase"/>
</dbReference>
<dbReference type="EC" id="2.3.1.89" evidence="1"/>
<dbReference type="KEGG" id="ahel:Q31a_54720"/>
<dbReference type="OrthoDB" id="9803036at2"/>
<keyword evidence="1" id="KW-0808">Transferase</keyword>
<evidence type="ECO:0000313" key="1">
    <source>
        <dbReference type="EMBL" id="QDV27085.1"/>
    </source>
</evidence>
<reference evidence="1 2" key="1">
    <citation type="submission" date="2019-02" db="EMBL/GenBank/DDBJ databases">
        <title>Deep-cultivation of Planctomycetes and their phenomic and genomic characterization uncovers novel biology.</title>
        <authorList>
            <person name="Wiegand S."/>
            <person name="Jogler M."/>
            <person name="Boedeker C."/>
            <person name="Pinto D."/>
            <person name="Vollmers J."/>
            <person name="Rivas-Marin E."/>
            <person name="Kohn T."/>
            <person name="Peeters S.H."/>
            <person name="Heuer A."/>
            <person name="Rast P."/>
            <person name="Oberbeckmann S."/>
            <person name="Bunk B."/>
            <person name="Jeske O."/>
            <person name="Meyerdierks A."/>
            <person name="Storesund J.E."/>
            <person name="Kallscheuer N."/>
            <person name="Luecker S."/>
            <person name="Lage O.M."/>
            <person name="Pohl T."/>
            <person name="Merkel B.J."/>
            <person name="Hornburger P."/>
            <person name="Mueller R.-W."/>
            <person name="Bruemmer F."/>
            <person name="Labrenz M."/>
            <person name="Spormann A.M."/>
            <person name="Op den Camp H."/>
            <person name="Overmann J."/>
            <person name="Amann R."/>
            <person name="Jetten M.S.M."/>
            <person name="Mascher T."/>
            <person name="Medema M.H."/>
            <person name="Devos D.P."/>
            <person name="Kaster A.-K."/>
            <person name="Ovreas L."/>
            <person name="Rohde M."/>
            <person name="Galperin M.Y."/>
            <person name="Jogler C."/>
        </authorList>
    </citation>
    <scope>NUCLEOTIDE SEQUENCE [LARGE SCALE GENOMIC DNA]</scope>
    <source>
        <strain evidence="1 2">Q31a</strain>
    </source>
</reference>
<protein>
    <submittedName>
        <fullName evidence="1">2,3,4,5-tetrahydropyridine-2,6-dicarboxylate N-acetyltransferase</fullName>
        <ecNumber evidence="1">2.3.1.89</ecNumber>
    </submittedName>
</protein>
<dbReference type="Proteomes" id="UP000318017">
    <property type="component" value="Chromosome"/>
</dbReference>
<dbReference type="AlphaFoldDB" id="A0A518GEQ6"/>
<dbReference type="InterPro" id="IPR011004">
    <property type="entry name" value="Trimer_LpxA-like_sf"/>
</dbReference>
<dbReference type="PANTHER" id="PTHR13061">
    <property type="entry name" value="DYNACTIN SUBUNIT P25"/>
    <property type="match status" value="1"/>
</dbReference>